<dbReference type="EMBL" id="CP021434">
    <property type="protein sequence ID" value="ARU63948.1"/>
    <property type="molecule type" value="Genomic_DNA"/>
</dbReference>
<dbReference type="InterPro" id="IPR011249">
    <property type="entry name" value="Metalloenz_LuxS/M16"/>
</dbReference>
<dbReference type="OrthoDB" id="9811314at2"/>
<comment type="similarity">
    <text evidence="1 2">Belongs to the peptidase M16 family.</text>
</comment>
<protein>
    <submittedName>
        <fullName evidence="5">Peptidase M16</fullName>
    </submittedName>
</protein>
<name>A0A1Y0ITL4_9BACL</name>
<dbReference type="PANTHER" id="PTHR11851:SF49">
    <property type="entry name" value="MITOCHONDRIAL-PROCESSING PEPTIDASE SUBUNIT ALPHA"/>
    <property type="match status" value="1"/>
</dbReference>
<evidence type="ECO:0000313" key="5">
    <source>
        <dbReference type="EMBL" id="ARU63948.1"/>
    </source>
</evidence>
<evidence type="ECO:0000313" key="6">
    <source>
        <dbReference type="Proteomes" id="UP000195437"/>
    </source>
</evidence>
<reference evidence="6" key="1">
    <citation type="submission" date="2017-05" db="EMBL/GenBank/DDBJ databases">
        <authorList>
            <person name="Sung H."/>
        </authorList>
    </citation>
    <scope>NUCLEOTIDE SEQUENCE [LARGE SCALE GENOMIC DNA]</scope>
    <source>
        <strain evidence="6">AR23208</strain>
    </source>
</reference>
<dbReference type="Pfam" id="PF05193">
    <property type="entry name" value="Peptidase_M16_C"/>
    <property type="match status" value="1"/>
</dbReference>
<dbReference type="InterPro" id="IPR050361">
    <property type="entry name" value="MPP/UQCRC_Complex"/>
</dbReference>
<dbReference type="SUPFAM" id="SSF63411">
    <property type="entry name" value="LuxS/MPP-like metallohydrolase"/>
    <property type="match status" value="2"/>
</dbReference>
<dbReference type="Proteomes" id="UP000195437">
    <property type="component" value="Chromosome"/>
</dbReference>
<dbReference type="InterPro" id="IPR007863">
    <property type="entry name" value="Peptidase_M16_C"/>
</dbReference>
<feature type="domain" description="Peptidase M16 C-terminal" evidence="4">
    <location>
        <begin position="165"/>
        <end position="337"/>
    </location>
</feature>
<dbReference type="InterPro" id="IPR001431">
    <property type="entry name" value="Pept_M16_Zn_BS"/>
</dbReference>
<dbReference type="FunFam" id="3.30.830.10:FF:000008">
    <property type="entry name" value="Mitochondrial-processing peptidase subunit beta"/>
    <property type="match status" value="1"/>
</dbReference>
<gene>
    <name evidence="5" type="ORF">CBW65_17255</name>
</gene>
<feature type="domain" description="Peptidase M16 N-terminal" evidence="3">
    <location>
        <begin position="11"/>
        <end position="158"/>
    </location>
</feature>
<dbReference type="GO" id="GO:0006508">
    <property type="term" value="P:proteolysis"/>
    <property type="evidence" value="ECO:0007669"/>
    <property type="project" value="InterPro"/>
</dbReference>
<dbReference type="Pfam" id="PF00675">
    <property type="entry name" value="Peptidase_M16"/>
    <property type="match status" value="1"/>
</dbReference>
<keyword evidence="6" id="KW-1185">Reference proteome</keyword>
<dbReference type="PANTHER" id="PTHR11851">
    <property type="entry name" value="METALLOPROTEASE"/>
    <property type="match status" value="1"/>
</dbReference>
<evidence type="ECO:0000259" key="4">
    <source>
        <dbReference type="Pfam" id="PF05193"/>
    </source>
</evidence>
<evidence type="ECO:0000256" key="1">
    <source>
        <dbReference type="ARBA" id="ARBA00007261"/>
    </source>
</evidence>
<dbReference type="Gene3D" id="3.30.830.10">
    <property type="entry name" value="Metalloenzyme, LuxS/M16 peptidase-like"/>
    <property type="match status" value="2"/>
</dbReference>
<accession>A0A1Y0ITL4</accession>
<dbReference type="InterPro" id="IPR011765">
    <property type="entry name" value="Pept_M16_N"/>
</dbReference>
<evidence type="ECO:0000259" key="3">
    <source>
        <dbReference type="Pfam" id="PF00675"/>
    </source>
</evidence>
<evidence type="ECO:0000256" key="2">
    <source>
        <dbReference type="RuleBase" id="RU004447"/>
    </source>
</evidence>
<dbReference type="AlphaFoldDB" id="A0A1Y0ITL4"/>
<dbReference type="KEGG" id="tum:CBW65_17255"/>
<dbReference type="GO" id="GO:0004222">
    <property type="term" value="F:metalloendopeptidase activity"/>
    <property type="evidence" value="ECO:0007669"/>
    <property type="project" value="InterPro"/>
</dbReference>
<organism evidence="5 6">
    <name type="scientific">Tumebacillus avium</name>
    <dbReference type="NCBI Taxonomy" id="1903704"/>
    <lineage>
        <taxon>Bacteria</taxon>
        <taxon>Bacillati</taxon>
        <taxon>Bacillota</taxon>
        <taxon>Bacilli</taxon>
        <taxon>Bacillales</taxon>
        <taxon>Alicyclobacillaceae</taxon>
        <taxon>Tumebacillus</taxon>
    </lineage>
</organism>
<sequence>MYREVLQNGIRVVIEEIPSVRSVSLGIWVGAGSRDESPQNNGVTHFIEHMMFKGTDKLNARQIAELFDGIGGQVNAFTSKEYTCYYAKVLDEHFGLALETLGDMVLNSKFAEEELAKERRVVVEEIKMYEDAPDDLVHDMIAEVVFQKHPLGYNILGTEANLNAFTPNDLFSYMEEKYTTDNVVIAIAGNVKRDHAVALASQLFGHLQPSRISRQDERAAFHAGKAIRTKQTEQAHIVLAAPGIAYDDPMIYPVILFNNVLGGSSSSRLFQEIREERGLAYSIYSYHTAYKDIGMFGLYVGTAPERAQHVLDLCEEVLGGIAQKGITESELNKAKEQVKGSLMLSLESTSSRMSRLGKNELLGRHISLDEMVDKVKNVSLEDVKTAAGAILGGKFAMSAVGPLDDLRAPGETK</sequence>
<dbReference type="GO" id="GO:0046872">
    <property type="term" value="F:metal ion binding"/>
    <property type="evidence" value="ECO:0007669"/>
    <property type="project" value="InterPro"/>
</dbReference>
<dbReference type="PROSITE" id="PS00143">
    <property type="entry name" value="INSULINASE"/>
    <property type="match status" value="1"/>
</dbReference>
<proteinExistence type="inferred from homology"/>